<keyword evidence="2" id="KW-1185">Reference proteome</keyword>
<evidence type="ECO:0000313" key="2">
    <source>
        <dbReference type="Proteomes" id="UP000241444"/>
    </source>
</evidence>
<accession>A0A2P7BQ68</accession>
<dbReference type="AlphaFoldDB" id="A0A2P7BQ68"/>
<sequence>MSKSNAFENDLLKLIFNGTAIADIAENDATSPLTNLYVSLHTADPGEAGDQTTSEATYTSYARVAVARTTGGWTVTANSVSPVAAIEFPAATGGSETITHWAVGSAPSGAGKLLYSGPVTPNIAVSNGVTPRLTTASTITED</sequence>
<name>A0A2P7BQ68_9HYPH</name>
<proteinExistence type="predicted"/>
<dbReference type="InterPro" id="IPR056908">
    <property type="entry name" value="Gp80-like"/>
</dbReference>
<comment type="caution">
    <text evidence="1">The sequence shown here is derived from an EMBL/GenBank/DDBJ whole genome shotgun (WGS) entry which is preliminary data.</text>
</comment>
<evidence type="ECO:0000313" key="1">
    <source>
        <dbReference type="EMBL" id="PSH68628.1"/>
    </source>
</evidence>
<dbReference type="EMBL" id="PGGO01000008">
    <property type="protein sequence ID" value="PSH68628.1"/>
    <property type="molecule type" value="Genomic_DNA"/>
</dbReference>
<dbReference type="Proteomes" id="UP000241444">
    <property type="component" value="Unassembled WGS sequence"/>
</dbReference>
<reference evidence="2" key="1">
    <citation type="submission" date="2017-11" db="EMBL/GenBank/DDBJ databases">
        <authorList>
            <person name="Kuznetsova I."/>
            <person name="Sazanova A."/>
            <person name="Chirak E."/>
            <person name="Safronova V."/>
            <person name="Willems A."/>
        </authorList>
    </citation>
    <scope>NUCLEOTIDE SEQUENCE [LARGE SCALE GENOMIC DNA]</scope>
    <source>
        <strain evidence="2">STM 196</strain>
    </source>
</reference>
<protein>
    <submittedName>
        <fullName evidence="1">Uncharacterized protein</fullName>
    </submittedName>
</protein>
<dbReference type="RefSeq" id="WP_106711482.1">
    <property type="nucleotide sequence ID" value="NZ_PGGO01000008.1"/>
</dbReference>
<organism evidence="1 2">
    <name type="scientific">Phyllobacterium brassicacearum</name>
    <dbReference type="NCBI Taxonomy" id="314235"/>
    <lineage>
        <taxon>Bacteria</taxon>
        <taxon>Pseudomonadati</taxon>
        <taxon>Pseudomonadota</taxon>
        <taxon>Alphaproteobacteria</taxon>
        <taxon>Hyphomicrobiales</taxon>
        <taxon>Phyllobacteriaceae</taxon>
        <taxon>Phyllobacterium</taxon>
    </lineage>
</organism>
<dbReference type="OrthoDB" id="8303674at2"/>
<gene>
    <name evidence="1" type="ORF">CU102_12780</name>
</gene>
<dbReference type="Pfam" id="PF23140">
    <property type="entry name" value="Gp80"/>
    <property type="match status" value="1"/>
</dbReference>